<dbReference type="FunFam" id="1.10.357.140:FF:000008">
    <property type="entry name" value="4-hydroxybenzoate octaprenyltransferase"/>
    <property type="match status" value="1"/>
</dbReference>
<evidence type="ECO:0000256" key="2">
    <source>
        <dbReference type="ARBA" id="ARBA00004141"/>
    </source>
</evidence>
<feature type="transmembrane region" description="Helical" evidence="11">
    <location>
        <begin position="134"/>
        <end position="157"/>
    </location>
</feature>
<feature type="compositionally biased region" description="Polar residues" evidence="10">
    <location>
        <begin position="1"/>
        <end position="14"/>
    </location>
</feature>
<evidence type="ECO:0000256" key="7">
    <source>
        <dbReference type="ARBA" id="ARBA00022989"/>
    </source>
</evidence>
<keyword evidence="6 11" id="KW-0812">Transmembrane</keyword>
<gene>
    <name evidence="12" type="ORF">QBC37DRAFT_330973</name>
</gene>
<evidence type="ECO:0000256" key="11">
    <source>
        <dbReference type="SAM" id="Phobius"/>
    </source>
</evidence>
<comment type="pathway">
    <text evidence="3">Secondary metabolite biosynthesis; terpenoid biosynthesis.</text>
</comment>
<comment type="similarity">
    <text evidence="4">Belongs to the UbiA prenyltransferase family.</text>
</comment>
<dbReference type="InterPro" id="IPR044878">
    <property type="entry name" value="UbiA_sf"/>
</dbReference>
<evidence type="ECO:0000256" key="8">
    <source>
        <dbReference type="ARBA" id="ARBA00023136"/>
    </source>
</evidence>
<feature type="region of interest" description="Disordered" evidence="10">
    <location>
        <begin position="1"/>
        <end position="34"/>
    </location>
</feature>
<dbReference type="PANTHER" id="PTHR11048">
    <property type="entry name" value="PRENYLTRANSFERASES"/>
    <property type="match status" value="1"/>
</dbReference>
<comment type="subcellular location">
    <subcellularLocation>
        <location evidence="2">Membrane</location>
        <topology evidence="2">Multi-pass membrane protein</topology>
    </subcellularLocation>
</comment>
<protein>
    <recommendedName>
        <fullName evidence="9">Diterpenoid pyrone biosynthesis cluster protein C</fullName>
    </recommendedName>
</protein>
<dbReference type="AlphaFoldDB" id="A0AAN6YJ44"/>
<dbReference type="InterPro" id="IPR039653">
    <property type="entry name" value="Prenyltransferase"/>
</dbReference>
<evidence type="ECO:0000256" key="1">
    <source>
        <dbReference type="ARBA" id="ARBA00001946"/>
    </source>
</evidence>
<evidence type="ECO:0000256" key="10">
    <source>
        <dbReference type="SAM" id="MobiDB-lite"/>
    </source>
</evidence>
<dbReference type="Proteomes" id="UP001301769">
    <property type="component" value="Unassembled WGS sequence"/>
</dbReference>
<evidence type="ECO:0000256" key="5">
    <source>
        <dbReference type="ARBA" id="ARBA00022679"/>
    </source>
</evidence>
<evidence type="ECO:0000256" key="6">
    <source>
        <dbReference type="ARBA" id="ARBA00022692"/>
    </source>
</evidence>
<feature type="transmembrane region" description="Helical" evidence="11">
    <location>
        <begin position="269"/>
        <end position="289"/>
    </location>
</feature>
<accession>A0AAN6YJ44</accession>
<evidence type="ECO:0000256" key="4">
    <source>
        <dbReference type="ARBA" id="ARBA00005985"/>
    </source>
</evidence>
<name>A0AAN6YJ44_9PEZI</name>
<comment type="caution">
    <text evidence="12">The sequence shown here is derived from an EMBL/GenBank/DDBJ whole genome shotgun (WGS) entry which is preliminary data.</text>
</comment>
<dbReference type="Gene3D" id="1.10.357.140">
    <property type="entry name" value="UbiA prenyltransferase"/>
    <property type="match status" value="1"/>
</dbReference>
<evidence type="ECO:0000313" key="12">
    <source>
        <dbReference type="EMBL" id="KAK4219671.1"/>
    </source>
</evidence>
<dbReference type="GO" id="GO:0006744">
    <property type="term" value="P:ubiquinone biosynthetic process"/>
    <property type="evidence" value="ECO:0007669"/>
    <property type="project" value="TreeGrafter"/>
</dbReference>
<dbReference type="GO" id="GO:0005743">
    <property type="term" value="C:mitochondrial inner membrane"/>
    <property type="evidence" value="ECO:0007669"/>
    <property type="project" value="TreeGrafter"/>
</dbReference>
<keyword evidence="8 11" id="KW-0472">Membrane</keyword>
<dbReference type="CDD" id="cd13959">
    <property type="entry name" value="PT_UbiA_COQ2"/>
    <property type="match status" value="1"/>
</dbReference>
<feature type="transmembrane region" description="Helical" evidence="11">
    <location>
        <begin position="219"/>
        <end position="239"/>
    </location>
</feature>
<reference evidence="12" key="1">
    <citation type="journal article" date="2023" name="Mol. Phylogenet. Evol.">
        <title>Genome-scale phylogeny and comparative genomics of the fungal order Sordariales.</title>
        <authorList>
            <person name="Hensen N."/>
            <person name="Bonometti L."/>
            <person name="Westerberg I."/>
            <person name="Brannstrom I.O."/>
            <person name="Guillou S."/>
            <person name="Cros-Aarteil S."/>
            <person name="Calhoun S."/>
            <person name="Haridas S."/>
            <person name="Kuo A."/>
            <person name="Mondo S."/>
            <person name="Pangilinan J."/>
            <person name="Riley R."/>
            <person name="LaButti K."/>
            <person name="Andreopoulos B."/>
            <person name="Lipzen A."/>
            <person name="Chen C."/>
            <person name="Yan M."/>
            <person name="Daum C."/>
            <person name="Ng V."/>
            <person name="Clum A."/>
            <person name="Steindorff A."/>
            <person name="Ohm R.A."/>
            <person name="Martin F."/>
            <person name="Silar P."/>
            <person name="Natvig D.O."/>
            <person name="Lalanne C."/>
            <person name="Gautier V."/>
            <person name="Ament-Velasquez S.L."/>
            <person name="Kruys A."/>
            <person name="Hutchinson M.I."/>
            <person name="Powell A.J."/>
            <person name="Barry K."/>
            <person name="Miller A.N."/>
            <person name="Grigoriev I.V."/>
            <person name="Debuchy R."/>
            <person name="Gladieux P."/>
            <person name="Hiltunen Thoren M."/>
            <person name="Johannesson H."/>
        </authorList>
    </citation>
    <scope>NUCLEOTIDE SEQUENCE</scope>
    <source>
        <strain evidence="12">PSN293</strain>
    </source>
</reference>
<evidence type="ECO:0000256" key="3">
    <source>
        <dbReference type="ARBA" id="ARBA00004721"/>
    </source>
</evidence>
<proteinExistence type="inferred from homology"/>
<dbReference type="EMBL" id="MU858047">
    <property type="protein sequence ID" value="KAK4219671.1"/>
    <property type="molecule type" value="Genomic_DNA"/>
</dbReference>
<evidence type="ECO:0000313" key="13">
    <source>
        <dbReference type="Proteomes" id="UP001301769"/>
    </source>
</evidence>
<reference evidence="12" key="2">
    <citation type="submission" date="2023-05" db="EMBL/GenBank/DDBJ databases">
        <authorList>
            <consortium name="Lawrence Berkeley National Laboratory"/>
            <person name="Steindorff A."/>
            <person name="Hensen N."/>
            <person name="Bonometti L."/>
            <person name="Westerberg I."/>
            <person name="Brannstrom I.O."/>
            <person name="Guillou S."/>
            <person name="Cros-Aarteil S."/>
            <person name="Calhoun S."/>
            <person name="Haridas S."/>
            <person name="Kuo A."/>
            <person name="Mondo S."/>
            <person name="Pangilinan J."/>
            <person name="Riley R."/>
            <person name="Labutti K."/>
            <person name="Andreopoulos B."/>
            <person name="Lipzen A."/>
            <person name="Chen C."/>
            <person name="Yanf M."/>
            <person name="Daum C."/>
            <person name="Ng V."/>
            <person name="Clum A."/>
            <person name="Ohm R."/>
            <person name="Martin F."/>
            <person name="Silar P."/>
            <person name="Natvig D."/>
            <person name="Lalanne C."/>
            <person name="Gautier V."/>
            <person name="Ament-Velasquez S.L."/>
            <person name="Kruys A."/>
            <person name="Hutchinson M.I."/>
            <person name="Powell A.J."/>
            <person name="Barry K."/>
            <person name="Miller A.N."/>
            <person name="Grigoriev I.V."/>
            <person name="Debuchy R."/>
            <person name="Gladieux P."/>
            <person name="Thoren M.H."/>
            <person name="Johannesson H."/>
        </authorList>
    </citation>
    <scope>NUCLEOTIDE SEQUENCE</scope>
    <source>
        <strain evidence="12">PSN293</strain>
    </source>
</reference>
<keyword evidence="7 11" id="KW-1133">Transmembrane helix</keyword>
<feature type="transmembrane region" description="Helical" evidence="11">
    <location>
        <begin position="295"/>
        <end position="317"/>
    </location>
</feature>
<dbReference type="Gene3D" id="1.20.120.1780">
    <property type="entry name" value="UbiA prenyltransferase"/>
    <property type="match status" value="1"/>
</dbReference>
<dbReference type="GO" id="GO:0008412">
    <property type="term" value="F:4-hydroxybenzoate polyprenyltransferase activity"/>
    <property type="evidence" value="ECO:0007669"/>
    <property type="project" value="TreeGrafter"/>
</dbReference>
<feature type="transmembrane region" description="Helical" evidence="11">
    <location>
        <begin position="194"/>
        <end position="213"/>
    </location>
</feature>
<feature type="compositionally biased region" description="Low complexity" evidence="10">
    <location>
        <begin position="25"/>
        <end position="34"/>
    </location>
</feature>
<dbReference type="FunFam" id="1.20.120.1780:FF:000001">
    <property type="entry name" value="4-hydroxybenzoate octaprenyltransferase"/>
    <property type="match status" value="1"/>
</dbReference>
<feature type="transmembrane region" description="Helical" evidence="11">
    <location>
        <begin position="163"/>
        <end position="182"/>
    </location>
</feature>
<comment type="cofactor">
    <cofactor evidence="1">
        <name>Mg(2+)</name>
        <dbReference type="ChEBI" id="CHEBI:18420"/>
    </cofactor>
</comment>
<sequence length="352" mass="38578">MSKSQSRTATTAASPKSEKQQQHGVTVTLTTSSPPYTPPKTGFLSLLPSSWVPYAQLMRLDRPAGLYAFYTPYLMGMAYAACISEQFIRPGRLAQDAVVYLVWCIILRGATCTWNDNIDQDFDRKVVRCRNRPIARGAVSTLQGHVFTLAQMVVGAVFADYFFPGRECAVDIAVMMALYALYPFGKRFTNYPQFILGFPFSAGIIMPCHAYGVNPFSTTQFTSATVSLCVANILWTMIYDTIYAHQDLKDDLKAGVKSMAVRFQHSTKLMCSVLAVGQVGLLIHAGTVLGLSAGYYLVAVAGTAASLVAMIGLVDLMEPSSCAWWFRTDFWLVGGSISAGLFADYAVKRMLV</sequence>
<evidence type="ECO:0000256" key="9">
    <source>
        <dbReference type="ARBA" id="ARBA00075214"/>
    </source>
</evidence>
<feature type="transmembrane region" description="Helical" evidence="11">
    <location>
        <begin position="329"/>
        <end position="347"/>
    </location>
</feature>
<dbReference type="InterPro" id="IPR000537">
    <property type="entry name" value="UbiA_prenyltransferase"/>
</dbReference>
<keyword evidence="13" id="KW-1185">Reference proteome</keyword>
<organism evidence="12 13">
    <name type="scientific">Rhypophila decipiens</name>
    <dbReference type="NCBI Taxonomy" id="261697"/>
    <lineage>
        <taxon>Eukaryota</taxon>
        <taxon>Fungi</taxon>
        <taxon>Dikarya</taxon>
        <taxon>Ascomycota</taxon>
        <taxon>Pezizomycotina</taxon>
        <taxon>Sordariomycetes</taxon>
        <taxon>Sordariomycetidae</taxon>
        <taxon>Sordariales</taxon>
        <taxon>Naviculisporaceae</taxon>
        <taxon>Rhypophila</taxon>
    </lineage>
</organism>
<keyword evidence="5 12" id="KW-0808">Transferase</keyword>
<dbReference type="PANTHER" id="PTHR11048:SF39">
    <property type="entry name" value="POLYPRENYL TRANSFERASE AUSN"/>
    <property type="match status" value="1"/>
</dbReference>
<dbReference type="Pfam" id="PF01040">
    <property type="entry name" value="UbiA"/>
    <property type="match status" value="1"/>
</dbReference>